<dbReference type="EMBL" id="NIQC01000028">
    <property type="protein sequence ID" value="OWZ83082.1"/>
    <property type="molecule type" value="Genomic_DNA"/>
</dbReference>
<dbReference type="AlphaFoldDB" id="A0A226BWC3"/>
<sequence>MNRKKSAEVIVPETGRIKQWYSFKSESVKGARSTSSLEPSEKDGAESLLDKLLHTGNLNSAYKRVKQNRGQQVLTG</sequence>
<evidence type="ECO:0008006" key="4">
    <source>
        <dbReference type="Google" id="ProtNLM"/>
    </source>
</evidence>
<dbReference type="Proteomes" id="UP000214588">
    <property type="component" value="Unassembled WGS sequence"/>
</dbReference>
<keyword evidence="3" id="KW-1185">Reference proteome</keyword>
<evidence type="ECO:0000313" key="3">
    <source>
        <dbReference type="Proteomes" id="UP000214588"/>
    </source>
</evidence>
<feature type="compositionally biased region" description="Basic and acidic residues" evidence="1">
    <location>
        <begin position="39"/>
        <end position="48"/>
    </location>
</feature>
<accession>A0A226BWC3</accession>
<evidence type="ECO:0000313" key="2">
    <source>
        <dbReference type="EMBL" id="OWZ83082.1"/>
    </source>
</evidence>
<gene>
    <name evidence="2" type="ORF">CDO51_10665</name>
</gene>
<reference evidence="2 3" key="1">
    <citation type="submission" date="2017-06" db="EMBL/GenBank/DDBJ databases">
        <title>Draft Genome Sequence of Natranaerobius trueperi halophilic, alkalithermophilic bacteria from soda lakes.</title>
        <authorList>
            <person name="Zhao B."/>
        </authorList>
    </citation>
    <scope>NUCLEOTIDE SEQUENCE [LARGE SCALE GENOMIC DNA]</scope>
    <source>
        <strain evidence="2 3">DSM 18760</strain>
    </source>
</reference>
<dbReference type="OrthoDB" id="9788687at2"/>
<proteinExistence type="predicted"/>
<dbReference type="RefSeq" id="WP_089024248.1">
    <property type="nucleotide sequence ID" value="NZ_NIQC01000028.1"/>
</dbReference>
<name>A0A226BWC3_9FIRM</name>
<feature type="region of interest" description="Disordered" evidence="1">
    <location>
        <begin position="28"/>
        <end position="48"/>
    </location>
</feature>
<comment type="caution">
    <text evidence="2">The sequence shown here is derived from an EMBL/GenBank/DDBJ whole genome shotgun (WGS) entry which is preliminary data.</text>
</comment>
<evidence type="ECO:0000256" key="1">
    <source>
        <dbReference type="SAM" id="MobiDB-lite"/>
    </source>
</evidence>
<protein>
    <recommendedName>
        <fullName evidence="4">Group II intron reverse transcriptase/maturase</fullName>
    </recommendedName>
</protein>
<organism evidence="2 3">
    <name type="scientific">Natranaerobius trueperi</name>
    <dbReference type="NCBI Taxonomy" id="759412"/>
    <lineage>
        <taxon>Bacteria</taxon>
        <taxon>Bacillati</taxon>
        <taxon>Bacillota</taxon>
        <taxon>Clostridia</taxon>
        <taxon>Natranaerobiales</taxon>
        <taxon>Natranaerobiaceae</taxon>
        <taxon>Natranaerobius</taxon>
    </lineage>
</organism>